<dbReference type="Pfam" id="PF13309">
    <property type="entry name" value="HTH_22"/>
    <property type="match status" value="1"/>
</dbReference>
<feature type="domain" description="Transcriptional regulator DauR-like HTH" evidence="1">
    <location>
        <begin position="1"/>
        <end position="41"/>
    </location>
</feature>
<keyword evidence="3" id="KW-1185">Reference proteome</keyword>
<evidence type="ECO:0000259" key="1">
    <source>
        <dbReference type="Pfam" id="PF13309"/>
    </source>
</evidence>
<evidence type="ECO:0000313" key="2">
    <source>
        <dbReference type="EMBL" id="GHI76011.1"/>
    </source>
</evidence>
<dbReference type="RefSeq" id="WP_237403726.1">
    <property type="nucleotide sequence ID" value="NZ_BAAATO010000011.1"/>
</dbReference>
<dbReference type="InterPro" id="IPR039445">
    <property type="entry name" value="DauR-like_HTH"/>
</dbReference>
<reference evidence="3" key="1">
    <citation type="submission" date="2023-07" db="EMBL/GenBank/DDBJ databases">
        <title>Whole genome shotgun sequence of Streptomyces spororaveus NBRC 15456.</title>
        <authorList>
            <person name="Komaki H."/>
            <person name="Tamura T."/>
        </authorList>
    </citation>
    <scope>NUCLEOTIDE SEQUENCE [LARGE SCALE GENOMIC DNA]</scope>
    <source>
        <strain evidence="3">NBRC 15456</strain>
    </source>
</reference>
<name>A0ABQ3T6L2_9ACTN</name>
<protein>
    <recommendedName>
        <fullName evidence="1">Transcriptional regulator DauR-like HTH domain-containing protein</fullName>
    </recommendedName>
</protein>
<gene>
    <name evidence="2" type="ORF">Sspor_15720</name>
</gene>
<sequence length="55" mass="6089">MTRQDRLAVLGRLEEARVFAVRRAAPVVAGDLRVSRSTVYGPLAELRSPNAKDRP</sequence>
<dbReference type="EMBL" id="BNED01000005">
    <property type="protein sequence ID" value="GHI76011.1"/>
    <property type="molecule type" value="Genomic_DNA"/>
</dbReference>
<dbReference type="Proteomes" id="UP000608522">
    <property type="component" value="Unassembled WGS sequence"/>
</dbReference>
<evidence type="ECO:0000313" key="3">
    <source>
        <dbReference type="Proteomes" id="UP000608522"/>
    </source>
</evidence>
<proteinExistence type="predicted"/>
<comment type="caution">
    <text evidence="2">The sequence shown here is derived from an EMBL/GenBank/DDBJ whole genome shotgun (WGS) entry which is preliminary data.</text>
</comment>
<organism evidence="2 3">
    <name type="scientific">Streptomyces spororaveus</name>
    <dbReference type="NCBI Taxonomy" id="284039"/>
    <lineage>
        <taxon>Bacteria</taxon>
        <taxon>Bacillati</taxon>
        <taxon>Actinomycetota</taxon>
        <taxon>Actinomycetes</taxon>
        <taxon>Kitasatosporales</taxon>
        <taxon>Streptomycetaceae</taxon>
        <taxon>Streptomyces</taxon>
    </lineage>
</organism>
<accession>A0ABQ3T6L2</accession>